<evidence type="ECO:0000313" key="3">
    <source>
        <dbReference type="EMBL" id="WWC65546.1"/>
    </source>
</evidence>
<feature type="region of interest" description="Disordered" evidence="1">
    <location>
        <begin position="27"/>
        <end position="51"/>
    </location>
</feature>
<organism evidence="2">
    <name type="scientific">Kwoniella dejecticola CBS 10117</name>
    <dbReference type="NCBI Taxonomy" id="1296121"/>
    <lineage>
        <taxon>Eukaryota</taxon>
        <taxon>Fungi</taxon>
        <taxon>Dikarya</taxon>
        <taxon>Basidiomycota</taxon>
        <taxon>Agaricomycotina</taxon>
        <taxon>Tremellomycetes</taxon>
        <taxon>Tremellales</taxon>
        <taxon>Cryptococcaceae</taxon>
        <taxon>Kwoniella</taxon>
    </lineage>
</organism>
<dbReference type="KEGG" id="kdj:28971209"/>
<dbReference type="EMBL" id="KI894035">
    <property type="protein sequence ID" value="OBR82743.1"/>
    <property type="molecule type" value="Genomic_DNA"/>
</dbReference>
<dbReference type="VEuPathDB" id="FungiDB:I303_07510"/>
<dbReference type="AlphaFoldDB" id="A0A1A5ZY83"/>
<dbReference type="STRING" id="1296121.A0A1A5ZY83"/>
<protein>
    <submittedName>
        <fullName evidence="2">Uncharacterized protein</fullName>
    </submittedName>
</protein>
<reference evidence="3" key="2">
    <citation type="submission" date="2013-07" db="EMBL/GenBank/DDBJ databases">
        <authorList>
            <consortium name="The Broad Institute Genome Sequencing Platform"/>
            <person name="Cuomo C."/>
            <person name="Litvintseva A."/>
            <person name="Chen Y."/>
            <person name="Heitman J."/>
            <person name="Sun S."/>
            <person name="Springer D."/>
            <person name="Dromer F."/>
            <person name="Young S.K."/>
            <person name="Zeng Q."/>
            <person name="Gargeya S."/>
            <person name="Fitzgerald M."/>
            <person name="Abouelleil A."/>
            <person name="Alvarado L."/>
            <person name="Berlin A.M."/>
            <person name="Chapman S.B."/>
            <person name="Dewar J."/>
            <person name="Goldberg J."/>
            <person name="Griggs A."/>
            <person name="Gujja S."/>
            <person name="Hansen M."/>
            <person name="Howarth C."/>
            <person name="Imamovic A."/>
            <person name="Larimer J."/>
            <person name="McCowan C."/>
            <person name="Murphy C."/>
            <person name="Pearson M."/>
            <person name="Priest M."/>
            <person name="Roberts A."/>
            <person name="Saif S."/>
            <person name="Shea T."/>
            <person name="Sykes S."/>
            <person name="Wortman J."/>
            <person name="Nusbaum C."/>
            <person name="Birren B."/>
        </authorList>
    </citation>
    <scope>NUCLEOTIDE SEQUENCE</scope>
    <source>
        <strain evidence="3">CBS 10117</strain>
    </source>
</reference>
<dbReference type="GeneID" id="28971209"/>
<evidence type="ECO:0000256" key="1">
    <source>
        <dbReference type="SAM" id="MobiDB-lite"/>
    </source>
</evidence>
<reference evidence="2" key="1">
    <citation type="submission" date="2013-07" db="EMBL/GenBank/DDBJ databases">
        <title>The Genome Sequence of Cryptococcus dejecticola CBS10117.</title>
        <authorList>
            <consortium name="The Broad Institute Genome Sequencing Platform"/>
            <person name="Cuomo C."/>
            <person name="Litvintseva A."/>
            <person name="Chen Y."/>
            <person name="Heitman J."/>
            <person name="Sun S."/>
            <person name="Springer D."/>
            <person name="Dromer F."/>
            <person name="Young S.K."/>
            <person name="Zeng Q."/>
            <person name="Gargeya S."/>
            <person name="Fitzgerald M."/>
            <person name="Abouelleil A."/>
            <person name="Alvarado L."/>
            <person name="Berlin A.M."/>
            <person name="Chapman S.B."/>
            <person name="Dewar J."/>
            <person name="Goldberg J."/>
            <person name="Griggs A."/>
            <person name="Gujja S."/>
            <person name="Hansen M."/>
            <person name="Howarth C."/>
            <person name="Imamovic A."/>
            <person name="Larimer J."/>
            <person name="McCowan C."/>
            <person name="Murphy C."/>
            <person name="Pearson M."/>
            <person name="Priest M."/>
            <person name="Roberts A."/>
            <person name="Saif S."/>
            <person name="Shea T."/>
            <person name="Sykes S."/>
            <person name="Wortman J."/>
            <person name="Nusbaum C."/>
            <person name="Birren B."/>
        </authorList>
    </citation>
    <scope>NUCLEOTIDE SEQUENCE [LARGE SCALE GENOMIC DNA]</scope>
    <source>
        <strain evidence="2">CBS 10117</strain>
    </source>
</reference>
<proteinExistence type="predicted"/>
<feature type="region of interest" description="Disordered" evidence="1">
    <location>
        <begin position="258"/>
        <end position="278"/>
    </location>
</feature>
<dbReference type="EMBL" id="CP144540">
    <property type="protein sequence ID" value="WWC65546.1"/>
    <property type="molecule type" value="Genomic_DNA"/>
</dbReference>
<accession>A0A1A5ZY83</accession>
<reference evidence="3" key="3">
    <citation type="submission" date="2024-02" db="EMBL/GenBank/DDBJ databases">
        <title>Comparative genomics of Cryptococcus and Kwoniella reveals pathogenesis evolution and contrasting modes of karyotype evolution via chromosome fusion or intercentromeric recombination.</title>
        <authorList>
            <person name="Coelho M.A."/>
            <person name="David-Palma M."/>
            <person name="Shea T."/>
            <person name="Bowers K."/>
            <person name="McGinley-Smith S."/>
            <person name="Mohammad A.W."/>
            <person name="Gnirke A."/>
            <person name="Yurkov A.M."/>
            <person name="Nowrousian M."/>
            <person name="Sun S."/>
            <person name="Cuomo C.A."/>
            <person name="Heitman J."/>
        </authorList>
    </citation>
    <scope>NUCLEOTIDE SEQUENCE</scope>
    <source>
        <strain evidence="3">CBS 10117</strain>
    </source>
</reference>
<name>A0A1A5ZY83_9TREE</name>
<dbReference type="Proteomes" id="UP000078595">
    <property type="component" value="Chromosome 11"/>
</dbReference>
<sequence>MSPTDADRPMAVRGELRGQLSDIDSILPAPSSVSLPSPAPPQEVPFFSPDLRPVVLRSPPSRHPIQEAPHYPPILPPAKLRSPPFPPPVQEVPAWFPGFSPMKSRSPPSSASVYQVPLATEHQGVPYSPPGVPDAPTTLLPAHEIPPAHHRVPIIRSPAIPHAAITPPPRVTLSPPVNIERPSPCPVIQEAPAFTPPPAEVPPSPTSPDLSQPLWNHYIRQEFPTAPSAVVPTHLPPSTPLVRTRLCTPPVYFPDPASASVPRPRRLSPGPSFTRYNPAPAESVHVPFTRDTRSASPLLATLRLQEETKKPQTGSHVPAEIGTQITCDCHLKQVDRLNRKETADSNAAGLSLEIKAKLSPSTTNVVLLCPISVGLGIITARVFTI</sequence>
<keyword evidence="4" id="KW-1185">Reference proteome</keyword>
<evidence type="ECO:0000313" key="4">
    <source>
        <dbReference type="Proteomes" id="UP000078595"/>
    </source>
</evidence>
<evidence type="ECO:0000313" key="2">
    <source>
        <dbReference type="EMBL" id="OBR82743.1"/>
    </source>
</evidence>
<feature type="compositionally biased region" description="Low complexity" evidence="1">
    <location>
        <begin position="27"/>
        <end position="36"/>
    </location>
</feature>
<dbReference type="RefSeq" id="XP_018260585.1">
    <property type="nucleotide sequence ID" value="XM_018410775.1"/>
</dbReference>
<gene>
    <name evidence="2" type="ORF">I303_07510</name>
    <name evidence="3" type="ORF">I303_108164</name>
</gene>